<accession>A0ABS4X8B5</accession>
<dbReference type="EMBL" id="JAGIOF010000001">
    <property type="protein sequence ID" value="MBP2384618.1"/>
    <property type="molecule type" value="Genomic_DNA"/>
</dbReference>
<dbReference type="Proteomes" id="UP001296993">
    <property type="component" value="Unassembled WGS sequence"/>
</dbReference>
<reference evidence="2 3" key="1">
    <citation type="submission" date="2021-03" db="EMBL/GenBank/DDBJ databases">
        <title>Sequencing the genomes of 1000 actinobacteria strains.</title>
        <authorList>
            <person name="Klenk H.-P."/>
        </authorList>
    </citation>
    <scope>NUCLEOTIDE SEQUENCE [LARGE SCALE GENOMIC DNA]</scope>
    <source>
        <strain evidence="2 3">DSM 15797</strain>
    </source>
</reference>
<name>A0ABS4X8B5_9MICC</name>
<comment type="caution">
    <text evidence="2">The sequence shown here is derived from an EMBL/GenBank/DDBJ whole genome shotgun (WGS) entry which is preliminary data.</text>
</comment>
<protein>
    <submittedName>
        <fullName evidence="2">Uncharacterized protein</fullName>
    </submittedName>
</protein>
<organism evidence="2 3">
    <name type="scientific">Paeniglutamicibacter kerguelensis</name>
    <dbReference type="NCBI Taxonomy" id="254788"/>
    <lineage>
        <taxon>Bacteria</taxon>
        <taxon>Bacillati</taxon>
        <taxon>Actinomycetota</taxon>
        <taxon>Actinomycetes</taxon>
        <taxon>Micrococcales</taxon>
        <taxon>Micrococcaceae</taxon>
        <taxon>Paeniglutamicibacter</taxon>
    </lineage>
</organism>
<evidence type="ECO:0000313" key="3">
    <source>
        <dbReference type="Proteomes" id="UP001296993"/>
    </source>
</evidence>
<sequence length="33" mass="3436">MSPATTTAMNMAIHLSRDTAGTAPRAPKVIARP</sequence>
<keyword evidence="3" id="KW-1185">Reference proteome</keyword>
<proteinExistence type="predicted"/>
<feature type="region of interest" description="Disordered" evidence="1">
    <location>
        <begin position="1"/>
        <end position="33"/>
    </location>
</feature>
<gene>
    <name evidence="2" type="ORF">JOF47_000129</name>
</gene>
<evidence type="ECO:0000256" key="1">
    <source>
        <dbReference type="SAM" id="MobiDB-lite"/>
    </source>
</evidence>
<evidence type="ECO:0000313" key="2">
    <source>
        <dbReference type="EMBL" id="MBP2384618.1"/>
    </source>
</evidence>